<protein>
    <submittedName>
        <fullName evidence="5">Helix-turn-helix domain-containing protein</fullName>
    </submittedName>
</protein>
<dbReference type="InterPro" id="IPR050204">
    <property type="entry name" value="AraC_XylS_family_regulators"/>
</dbReference>
<evidence type="ECO:0000256" key="1">
    <source>
        <dbReference type="ARBA" id="ARBA00023015"/>
    </source>
</evidence>
<dbReference type="SMART" id="SM00342">
    <property type="entry name" value="HTH_ARAC"/>
    <property type="match status" value="1"/>
</dbReference>
<evidence type="ECO:0000313" key="5">
    <source>
        <dbReference type="EMBL" id="MFD1539977.1"/>
    </source>
</evidence>
<organism evidence="5 6">
    <name type="scientific">Nonomuraea guangzhouensis</name>
    <dbReference type="NCBI Taxonomy" id="1291555"/>
    <lineage>
        <taxon>Bacteria</taxon>
        <taxon>Bacillati</taxon>
        <taxon>Actinomycetota</taxon>
        <taxon>Actinomycetes</taxon>
        <taxon>Streptosporangiales</taxon>
        <taxon>Streptosporangiaceae</taxon>
        <taxon>Nonomuraea</taxon>
    </lineage>
</organism>
<evidence type="ECO:0000259" key="4">
    <source>
        <dbReference type="PROSITE" id="PS01124"/>
    </source>
</evidence>
<dbReference type="PROSITE" id="PS01124">
    <property type="entry name" value="HTH_ARAC_FAMILY_2"/>
    <property type="match status" value="1"/>
</dbReference>
<dbReference type="PANTHER" id="PTHR46796">
    <property type="entry name" value="HTH-TYPE TRANSCRIPTIONAL ACTIVATOR RHAS-RELATED"/>
    <property type="match status" value="1"/>
</dbReference>
<keyword evidence="6" id="KW-1185">Reference proteome</keyword>
<sequence>MDHHGGMGLTSCGVAIASAIDGAVASSATAPDRLLEACDDIGAQIAVFLRHLVDEGAVTTEDAVRISTTLQAAVADHLVSELGKGTTPATDDSQMVPLLRIQRFIEQRLGDRDLSPATIASAHHVSLRHLQSLFQRNGLSVATWIRERRLERCRRDLVDPTKANVPVRSIGACWGFLSDAHFNRAFRAAYGVPPATYRQVRRGR</sequence>
<dbReference type="InterPro" id="IPR018060">
    <property type="entry name" value="HTH_AraC"/>
</dbReference>
<dbReference type="Pfam" id="PF12833">
    <property type="entry name" value="HTH_18"/>
    <property type="match status" value="1"/>
</dbReference>
<dbReference type="SUPFAM" id="SSF46689">
    <property type="entry name" value="Homeodomain-like"/>
    <property type="match status" value="1"/>
</dbReference>
<gene>
    <name evidence="5" type="ORF">ACFSJ0_23190</name>
</gene>
<feature type="domain" description="HTH araC/xylS-type" evidence="4">
    <location>
        <begin position="99"/>
        <end position="200"/>
    </location>
</feature>
<reference evidence="6" key="1">
    <citation type="journal article" date="2019" name="Int. J. Syst. Evol. Microbiol.">
        <title>The Global Catalogue of Microorganisms (GCM) 10K type strain sequencing project: providing services to taxonomists for standard genome sequencing and annotation.</title>
        <authorList>
            <consortium name="The Broad Institute Genomics Platform"/>
            <consortium name="The Broad Institute Genome Sequencing Center for Infectious Disease"/>
            <person name="Wu L."/>
            <person name="Ma J."/>
        </authorList>
    </citation>
    <scope>NUCLEOTIDE SEQUENCE [LARGE SCALE GENOMIC DNA]</scope>
    <source>
        <strain evidence="6">CGMCC 1.15399</strain>
    </source>
</reference>
<keyword evidence="3" id="KW-0804">Transcription</keyword>
<proteinExistence type="predicted"/>
<dbReference type="EMBL" id="JBHUCM010000018">
    <property type="protein sequence ID" value="MFD1539977.1"/>
    <property type="molecule type" value="Genomic_DNA"/>
</dbReference>
<evidence type="ECO:0000313" key="6">
    <source>
        <dbReference type="Proteomes" id="UP001597097"/>
    </source>
</evidence>
<comment type="caution">
    <text evidence="5">The sequence shown here is derived from an EMBL/GenBank/DDBJ whole genome shotgun (WGS) entry which is preliminary data.</text>
</comment>
<accession>A0ABW4GF35</accession>
<keyword evidence="2" id="KW-0238">DNA-binding</keyword>
<name>A0ABW4GF35_9ACTN</name>
<evidence type="ECO:0000256" key="2">
    <source>
        <dbReference type="ARBA" id="ARBA00023125"/>
    </source>
</evidence>
<dbReference type="Proteomes" id="UP001597097">
    <property type="component" value="Unassembled WGS sequence"/>
</dbReference>
<dbReference type="InterPro" id="IPR009057">
    <property type="entry name" value="Homeodomain-like_sf"/>
</dbReference>
<dbReference type="PANTHER" id="PTHR46796:SF6">
    <property type="entry name" value="ARAC SUBFAMILY"/>
    <property type="match status" value="1"/>
</dbReference>
<evidence type="ECO:0000256" key="3">
    <source>
        <dbReference type="ARBA" id="ARBA00023163"/>
    </source>
</evidence>
<keyword evidence="1" id="KW-0805">Transcription regulation</keyword>
<dbReference type="Gene3D" id="1.10.10.60">
    <property type="entry name" value="Homeodomain-like"/>
    <property type="match status" value="1"/>
</dbReference>